<dbReference type="InterPro" id="IPR011990">
    <property type="entry name" value="TPR-like_helical_dom_sf"/>
</dbReference>
<sequence length="864" mass="98713">MRGGANTDTVKLHVIYKSRKYRELKIHQPTKKISEWGDRTERIDQATENLPLSAKEQYVIKGQIGQQNLLTNIIIGSPPASLPSVHDAYRTMAKKRPQKKRGKNKSTSVAHLSINQLAKAGQASLHQGKFAEAIKAFRRLMQESKDEKWAEPLRSSFQGRINQLVAKGMHKEALVIFHNMETQLPDQALALHNLHILLLIQAKQTNKAQELFEKTKDTLSREHKQRIEETFAALLLSNNNTLNELVEKFSPDAPLRNQFPHSQKALRCYALGQDTDALESLQYIPFRSPYKNFCMALKGMIAFHDEQDKARSFFDKIDVDSPFSALISPYLHMLEDAKERENDKKILGKTEKQAVQLLLGLDKATIKFIASLKNNAATPGGFFRCLLNAGTCLDSTILKPLCHRLLAYEPSYLRLYEKKFGPIKDEFEYARLQALALEIENESPQIIEKWRQACAILAKRKNPDDTLKIALIHRHIAGLISMIHGDEHSQRDQREELEKSLAYDPKDKATWLRIHQLLHLAPAEQYRWVNRMLEHFPREPDILFLGVEAAVRRSAFKKASGLARELLKIDPINKKVRKLLIGAHINHAHKLAHQKKYILACKECHHASAFDRGHSDQGRIEITHGLIELLQGEEKEGLALLEKGESRYTHQAIARFQVCMDAELLSMPPEWKKKFSTNLKAAVKKTPGKEELLQIITCLMDSNGNKLSAWKKVRVTLLPYVKKGSGLTFHKDELILICQSWHRMCEFALLHAYGKKAAQQWPEVPLFKYYIVVGKSQDGKKRLTNKDIEELEDASHTAMRQKDSATEKLIDDFLDKNVPADFFGGPPMGLLAGLFEEEFFGDDDEKKKPSKEDIKKFFELFGDF</sequence>
<evidence type="ECO:0008006" key="3">
    <source>
        <dbReference type="Google" id="ProtNLM"/>
    </source>
</evidence>
<keyword evidence="2" id="KW-1185">Reference proteome</keyword>
<comment type="caution">
    <text evidence="1">The sequence shown here is derived from an EMBL/GenBank/DDBJ whole genome shotgun (WGS) entry which is preliminary data.</text>
</comment>
<evidence type="ECO:0000313" key="1">
    <source>
        <dbReference type="EMBL" id="RWX43135.1"/>
    </source>
</evidence>
<dbReference type="Gene3D" id="1.25.40.10">
    <property type="entry name" value="Tetratricopeptide repeat domain"/>
    <property type="match status" value="1"/>
</dbReference>
<organism evidence="1 2">
    <name type="scientific">Candidatus Electrothrix aarhusensis</name>
    <dbReference type="NCBI Taxonomy" id="1859131"/>
    <lineage>
        <taxon>Bacteria</taxon>
        <taxon>Pseudomonadati</taxon>
        <taxon>Thermodesulfobacteriota</taxon>
        <taxon>Desulfobulbia</taxon>
        <taxon>Desulfobulbales</taxon>
        <taxon>Desulfobulbaceae</taxon>
        <taxon>Candidatus Electrothrix</taxon>
    </lineage>
</organism>
<proteinExistence type="predicted"/>
<protein>
    <recommendedName>
        <fullName evidence="3">Tetratricopeptide repeat-containing protein</fullName>
    </recommendedName>
</protein>
<accession>A0A444IQR5</accession>
<dbReference type="AlphaFoldDB" id="A0A444IQR5"/>
<dbReference type="SUPFAM" id="SSF48452">
    <property type="entry name" value="TPR-like"/>
    <property type="match status" value="1"/>
</dbReference>
<evidence type="ECO:0000313" key="2">
    <source>
        <dbReference type="Proteomes" id="UP000287853"/>
    </source>
</evidence>
<dbReference type="EMBL" id="MTKO01000129">
    <property type="protein sequence ID" value="RWX43135.1"/>
    <property type="molecule type" value="Genomic_DNA"/>
</dbReference>
<dbReference type="Proteomes" id="UP000287853">
    <property type="component" value="Unassembled WGS sequence"/>
</dbReference>
<gene>
    <name evidence="1" type="ORF">H206_00567</name>
</gene>
<reference evidence="1 2" key="1">
    <citation type="submission" date="2017-01" db="EMBL/GenBank/DDBJ databases">
        <title>The cable genome- insights into the physiology and evolution of filamentous bacteria capable of sulfide oxidation via long distance electron transfer.</title>
        <authorList>
            <person name="Schreiber L."/>
            <person name="Bjerg J.T."/>
            <person name="Boggild A."/>
            <person name="Van De Vossenberg J."/>
            <person name="Meysman F."/>
            <person name="Nielsen L.P."/>
            <person name="Schramm A."/>
            <person name="Kjeldsen K.U."/>
        </authorList>
    </citation>
    <scope>NUCLEOTIDE SEQUENCE [LARGE SCALE GENOMIC DNA]</scope>
    <source>
        <strain evidence="1">MCF</strain>
    </source>
</reference>
<name>A0A444IQR5_9BACT</name>